<evidence type="ECO:0000256" key="4">
    <source>
        <dbReference type="ARBA" id="ARBA00022605"/>
    </source>
</evidence>
<dbReference type="Gene3D" id="3.60.20.10">
    <property type="entry name" value="Glutamine Phosphoribosylpyrophosphate, subunit 1, domain 1"/>
    <property type="match status" value="1"/>
</dbReference>
<keyword evidence="13" id="KW-0003">3Fe-4S</keyword>
<dbReference type="EMBL" id="JAUSTP010000008">
    <property type="protein sequence ID" value="MDQ0189556.1"/>
    <property type="molecule type" value="Genomic_DNA"/>
</dbReference>
<evidence type="ECO:0000256" key="7">
    <source>
        <dbReference type="ARBA" id="ARBA00022723"/>
    </source>
</evidence>
<evidence type="ECO:0000256" key="9">
    <source>
        <dbReference type="ARBA" id="ARBA00023002"/>
    </source>
</evidence>
<keyword evidence="12" id="KW-0314">Glutamate biosynthesis</keyword>
<dbReference type="InterPro" id="IPR002489">
    <property type="entry name" value="Glu_synth_asu_C"/>
</dbReference>
<evidence type="ECO:0000313" key="17">
    <source>
        <dbReference type="Proteomes" id="UP001232973"/>
    </source>
</evidence>
<dbReference type="PANTHER" id="PTHR11938">
    <property type="entry name" value="FAD NADPH DEHYDROGENASE/OXIDOREDUCTASE"/>
    <property type="match status" value="1"/>
</dbReference>
<comment type="cofactor">
    <cofactor evidence="1">
        <name>FMN</name>
        <dbReference type="ChEBI" id="CHEBI:58210"/>
    </cofactor>
</comment>
<dbReference type="InterPro" id="IPR006982">
    <property type="entry name" value="Glu_synth_centr_N"/>
</dbReference>
<dbReference type="EC" id="1.4.1.14" evidence="16"/>
<evidence type="ECO:0000256" key="5">
    <source>
        <dbReference type="ARBA" id="ARBA00022630"/>
    </source>
</evidence>
<dbReference type="InterPro" id="IPR002932">
    <property type="entry name" value="Glu_synthdom"/>
</dbReference>
<dbReference type="InterPro" id="IPR036485">
    <property type="entry name" value="Glu_synth_asu_C_sf"/>
</dbReference>
<keyword evidence="7" id="KW-0479">Metal-binding</keyword>
<dbReference type="GO" id="GO:0016040">
    <property type="term" value="F:glutamate synthase (NADH) activity"/>
    <property type="evidence" value="ECO:0007669"/>
    <property type="project" value="UniProtKB-EC"/>
</dbReference>
<evidence type="ECO:0000256" key="14">
    <source>
        <dbReference type="ARBA" id="ARBA00029440"/>
    </source>
</evidence>
<evidence type="ECO:0000256" key="10">
    <source>
        <dbReference type="ARBA" id="ARBA00023004"/>
    </source>
</evidence>
<dbReference type="Pfam" id="PF01645">
    <property type="entry name" value="Glu_synthase"/>
    <property type="match status" value="1"/>
</dbReference>
<evidence type="ECO:0000256" key="8">
    <source>
        <dbReference type="ARBA" id="ARBA00022962"/>
    </source>
</evidence>
<protein>
    <submittedName>
        <fullName evidence="16">Glutamate synthase (NADPH/NADH) large chain</fullName>
        <ecNumber evidence="16">1.4.1.13</ecNumber>
        <ecNumber evidence="16">1.4.1.14</ecNumber>
    </submittedName>
</protein>
<dbReference type="InterPro" id="IPR050711">
    <property type="entry name" value="ET-N_metabolism_enzyme"/>
</dbReference>
<evidence type="ECO:0000256" key="11">
    <source>
        <dbReference type="ARBA" id="ARBA00023014"/>
    </source>
</evidence>
<name>A0ABT9XIL9_9BACL</name>
<dbReference type="PANTHER" id="PTHR11938:SF133">
    <property type="entry name" value="GLUTAMATE SYNTHASE (NADH)"/>
    <property type="match status" value="1"/>
</dbReference>
<keyword evidence="6" id="KW-0288">FMN</keyword>
<evidence type="ECO:0000256" key="1">
    <source>
        <dbReference type="ARBA" id="ARBA00001917"/>
    </source>
</evidence>
<dbReference type="Gene3D" id="2.160.20.60">
    <property type="entry name" value="Glutamate synthase, alpha subunit, C-terminal domain"/>
    <property type="match status" value="1"/>
</dbReference>
<dbReference type="SUPFAM" id="SSF69336">
    <property type="entry name" value="Alpha subunit of glutamate synthase, C-terminal domain"/>
    <property type="match status" value="1"/>
</dbReference>
<sequence>MNLNALTMQIDREHDSCGIFARIERTGIPSHKTVTAGIQALKALSHRAGYVQGEGDGCGLLMDIPRALWRRWLAEAGQKAELADDEKFFVLHLVLDRAASGRLLDDVKKDLAEAGFEVALVRADVADSRALGPLGQRENPLFAQIGGLCPTASDDKLVEMTTHLERHRGLHVASMSRTTCVYKVIGDGDTLSCFYPDLRDEECTSVFALAHTRYSTNTATSFFRVQPFALLGHNGEINTIARFYEEAGMAGIPIDASFSDSQMVDRALHYFVAKHNWSLFEAAELLFPPIINEIKQMPAELADMYMFLRSLWGPFAQGPAAVMMRFGQEAVFSVDALGLRPMWLVETEDAYHFSSEQGIIPVSEWAADPKPLSPGEKIGVSLAPHDVRVFQYTDLQKETLSRVKKRYQFSSESRNLNFAGSLLERGEVAHTHRDLKPISIRQAAFGWREEDIKALEFELQTGAEPIRSLGNDSPLAALDTGLRSIPDFLHETVAVVTNPAIDREREVEHFSTRTVLGKRPSLEGLYHDAQRVEIQSPLLLEELPAYTDVTLEDIQAVANRRGTLCYEDALAALHTGPYGTVEILIHRNEGESVESALARFGQEALKAVQAGANVIALDDRLQFARGAYIDPFLAVAAVHKTLLRPSSSQGGEHLRRRTSIVLRSGAIRNLHDIVTAVGLGAEAVNPYLMWEYAAMKGSAQGVENLHAALCKGLEKVISTLGIHELRGYERLFGAIGLRSEIAEWLGVPTFCGGDNAGFGFAALEAEAEKRQALYNTEEEKKLARQRTFQLYPRIWKAAGLVAMGLAPYDDFHDKLASFERDNPISIRHVLDLRTVDESEEPAENAAVDTSIDGHSYPLVISSMSFGSQGETAYRAYAEAAYRTNIVALNGEGGEIKDLLTRYPRHRGRQIASGRFGVNAALCNGAYVLEIKIGQGAKPGEGGHLPGSKVTAQVAAARNASLGTDLISPSNNHDIYSIEDLAQVIYELHEINPHAKVAVKVPVVPNIGTIAVGIVKAGADVVTLSGFDGGTGAARAHAIRHVGLPVELGIKLAHEALCEAGLRDQAEIWADGGMKSGTDVMKAILLGANRVGFGTMAMVAIGCTSCRACHKDTCHVGIATQITDTEEAREKGLPRFEPREFEHAVEHLRKFFTEVGEHVGRLTRQLGATRTQDLVGRSDLLVQSGMFDAMDLTWMIRRDLRHDGLGTNVRTRHGSAGAAADAEVLAMAVGTETAVAETSIGVSWDADVPMRRVGKSGRWKVIQGGDAGAAEAQGAAAGPGSNGAGAADAGAKARGIAALPRAMGTWVAGDRIRTGSEERVLNETRDVGGNGFAAYHTDGMVSVAHGGAQDGVGKAALGGKVVILKHKCPDGVWRGGSVGKGLAYGAQRGLFLIQGDADARAGIRLSGADIVIGGAPRPVHDELGWVGARANLKGFAFEYMTAGRAVVLGDAGPWICSGMTGGSVYLRLAPELGLTEEALRRRVAKGAKVTVRYLDAEGESDVTELLTTYQRELRHSGQWEEANALQPLIDQPADHFLMVRPGGEITDQTIATE</sequence>
<dbReference type="SUPFAM" id="SSF51395">
    <property type="entry name" value="FMN-linked oxidoreductases"/>
    <property type="match status" value="1"/>
</dbReference>
<dbReference type="GO" id="GO:0004355">
    <property type="term" value="F:glutamate synthase (NADPH) activity"/>
    <property type="evidence" value="ECO:0007669"/>
    <property type="project" value="UniProtKB-EC"/>
</dbReference>
<dbReference type="CDD" id="cd02808">
    <property type="entry name" value="GltS_FMN"/>
    <property type="match status" value="1"/>
</dbReference>
<proteinExistence type="inferred from homology"/>
<evidence type="ECO:0000256" key="3">
    <source>
        <dbReference type="ARBA" id="ARBA00009716"/>
    </source>
</evidence>
<evidence type="ECO:0000259" key="15">
    <source>
        <dbReference type="PROSITE" id="PS51278"/>
    </source>
</evidence>
<keyword evidence="11" id="KW-0411">Iron-sulfur</keyword>
<evidence type="ECO:0000256" key="13">
    <source>
        <dbReference type="ARBA" id="ARBA00023291"/>
    </source>
</evidence>
<keyword evidence="8" id="KW-0315">Glutamine amidotransferase</keyword>
<keyword evidence="4" id="KW-0028">Amino-acid biosynthesis</keyword>
<dbReference type="PROSITE" id="PS51278">
    <property type="entry name" value="GATASE_TYPE_2"/>
    <property type="match status" value="1"/>
</dbReference>
<keyword evidence="10" id="KW-0408">Iron</keyword>
<dbReference type="Pfam" id="PF01493">
    <property type="entry name" value="GXGXG"/>
    <property type="match status" value="1"/>
</dbReference>
<feature type="domain" description="Glutamine amidotransferase type-2" evidence="15">
    <location>
        <begin position="17"/>
        <end position="383"/>
    </location>
</feature>
<comment type="pathway">
    <text evidence="14">Amino-acid biosynthesis.</text>
</comment>
<dbReference type="Proteomes" id="UP001232973">
    <property type="component" value="Unassembled WGS sequence"/>
</dbReference>
<keyword evidence="17" id="KW-1185">Reference proteome</keyword>
<keyword evidence="9 16" id="KW-0560">Oxidoreductase</keyword>
<comment type="cofactor">
    <cofactor evidence="2">
        <name>[3Fe-4S] cluster</name>
        <dbReference type="ChEBI" id="CHEBI:21137"/>
    </cofactor>
</comment>
<dbReference type="Pfam" id="PF04898">
    <property type="entry name" value="Glu_syn_central"/>
    <property type="match status" value="1"/>
</dbReference>
<accession>A0ABT9XIL9</accession>
<dbReference type="Pfam" id="PF00310">
    <property type="entry name" value="GATase_2"/>
    <property type="match status" value="1"/>
</dbReference>
<evidence type="ECO:0000256" key="2">
    <source>
        <dbReference type="ARBA" id="ARBA00001927"/>
    </source>
</evidence>
<organism evidence="16 17">
    <name type="scientific">Alicyclobacillus cycloheptanicus</name>
    <dbReference type="NCBI Taxonomy" id="1457"/>
    <lineage>
        <taxon>Bacteria</taxon>
        <taxon>Bacillati</taxon>
        <taxon>Bacillota</taxon>
        <taxon>Bacilli</taxon>
        <taxon>Bacillales</taxon>
        <taxon>Alicyclobacillaceae</taxon>
        <taxon>Alicyclobacillus</taxon>
    </lineage>
</organism>
<gene>
    <name evidence="16" type="ORF">J2S03_001388</name>
</gene>
<comment type="caution">
    <text evidence="16">The sequence shown here is derived from an EMBL/GenBank/DDBJ whole genome shotgun (WGS) entry which is preliminary data.</text>
</comment>
<evidence type="ECO:0000256" key="6">
    <source>
        <dbReference type="ARBA" id="ARBA00022643"/>
    </source>
</evidence>
<evidence type="ECO:0000313" key="16">
    <source>
        <dbReference type="EMBL" id="MDQ0189556.1"/>
    </source>
</evidence>
<dbReference type="InterPro" id="IPR013785">
    <property type="entry name" value="Aldolase_TIM"/>
</dbReference>
<dbReference type="EC" id="1.4.1.13" evidence="16"/>
<comment type="similarity">
    <text evidence="3">Belongs to the glutamate synthase family.</text>
</comment>
<dbReference type="Gene3D" id="3.20.20.70">
    <property type="entry name" value="Aldolase class I"/>
    <property type="match status" value="2"/>
</dbReference>
<keyword evidence="5" id="KW-0285">Flavoprotein</keyword>
<dbReference type="InterPro" id="IPR017932">
    <property type="entry name" value="GATase_2_dom"/>
</dbReference>
<dbReference type="CDD" id="cd00504">
    <property type="entry name" value="GXGXG"/>
    <property type="match status" value="1"/>
</dbReference>
<dbReference type="SUPFAM" id="SSF56235">
    <property type="entry name" value="N-terminal nucleophile aminohydrolases (Ntn hydrolases)"/>
    <property type="match status" value="1"/>
</dbReference>
<dbReference type="InterPro" id="IPR029055">
    <property type="entry name" value="Ntn_hydrolases_N"/>
</dbReference>
<evidence type="ECO:0000256" key="12">
    <source>
        <dbReference type="ARBA" id="ARBA00023164"/>
    </source>
</evidence>
<reference evidence="16 17" key="1">
    <citation type="submission" date="2023-07" db="EMBL/GenBank/DDBJ databases">
        <title>Genomic Encyclopedia of Type Strains, Phase IV (KMG-IV): sequencing the most valuable type-strain genomes for metagenomic binning, comparative biology and taxonomic classification.</title>
        <authorList>
            <person name="Goeker M."/>
        </authorList>
    </citation>
    <scope>NUCLEOTIDE SEQUENCE [LARGE SCALE GENOMIC DNA]</scope>
    <source>
        <strain evidence="16 17">DSM 4006</strain>
    </source>
</reference>